<keyword evidence="3 9" id="KW-0547">Nucleotide-binding</keyword>
<comment type="catalytic activity">
    <reaction evidence="6">
        <text>[E1 NEDD8-activating enzyme]-S-[NEDD8 protein]-yl-L-cysteine + [E2 NEDD8-conjugating enzyme]-L-cysteine = [E1 NEDD8-activating enzyme]-L-cysteine + [E2 NEDD8-conjugating enzyme]-S-[NEDD8-protein]-yl-L-cysteine.</text>
        <dbReference type="EC" id="2.3.2.34"/>
    </reaction>
</comment>
<dbReference type="Proteomes" id="UP001431783">
    <property type="component" value="Unassembled WGS sequence"/>
</dbReference>
<dbReference type="Pfam" id="PF00179">
    <property type="entry name" value="UQ_con"/>
    <property type="match status" value="1"/>
</dbReference>
<dbReference type="FunFam" id="3.10.110.10:FF:000033">
    <property type="entry name" value="NEDD8-conjugating enzyme UBE2F"/>
    <property type="match status" value="1"/>
</dbReference>
<evidence type="ECO:0000256" key="6">
    <source>
        <dbReference type="ARBA" id="ARBA00043698"/>
    </source>
</evidence>
<dbReference type="PROSITE" id="PS00183">
    <property type="entry name" value="UBC_1"/>
    <property type="match status" value="1"/>
</dbReference>
<evidence type="ECO:0000256" key="5">
    <source>
        <dbReference type="ARBA" id="ARBA00022840"/>
    </source>
</evidence>
<dbReference type="SMART" id="SM00212">
    <property type="entry name" value="UBCc"/>
    <property type="match status" value="1"/>
</dbReference>
<dbReference type="InterPro" id="IPR023313">
    <property type="entry name" value="UBQ-conjugating_AS"/>
</dbReference>
<dbReference type="InterPro" id="IPR050113">
    <property type="entry name" value="Ub_conjugating_enzyme"/>
</dbReference>
<evidence type="ECO:0000256" key="8">
    <source>
        <dbReference type="PROSITE-ProRule" id="PRU10133"/>
    </source>
</evidence>
<dbReference type="PROSITE" id="PS50127">
    <property type="entry name" value="UBC_2"/>
    <property type="match status" value="1"/>
</dbReference>
<sequence length="178" mass="20748">MITLAQRLKKQQENSTNSSNRISIRDRLLVKESQELAQLLPPNCSVEYENENDLSNFILILKPTEGYWEDGIFKFDINVTEEYNMVPPKVKCLTKLWHPNISETGEICLSLLREYSMDGSGWSPTRRLKDVVWGLHALFTDLLNFEDPLNIEAADMYKHSKLDFQIKVEEYVRSYAKN</sequence>
<evidence type="ECO:0000259" key="11">
    <source>
        <dbReference type="PROSITE" id="PS50127"/>
    </source>
</evidence>
<keyword evidence="13" id="KW-1185">Reference proteome</keyword>
<comment type="caution">
    <text evidence="12">The sequence shown here is derived from an EMBL/GenBank/DDBJ whole genome shotgun (WGS) entry which is preliminary data.</text>
</comment>
<keyword evidence="2" id="KW-0808">Transferase</keyword>
<evidence type="ECO:0000256" key="4">
    <source>
        <dbReference type="ARBA" id="ARBA00022786"/>
    </source>
</evidence>
<evidence type="ECO:0000256" key="2">
    <source>
        <dbReference type="ARBA" id="ARBA00022679"/>
    </source>
</evidence>
<proteinExistence type="inferred from homology"/>
<dbReference type="InterPro" id="IPR000608">
    <property type="entry name" value="UBC"/>
</dbReference>
<dbReference type="PANTHER" id="PTHR24067">
    <property type="entry name" value="UBIQUITIN-CONJUGATING ENZYME E2"/>
    <property type="match status" value="1"/>
</dbReference>
<evidence type="ECO:0000256" key="1">
    <source>
        <dbReference type="ARBA" id="ARBA00005032"/>
    </source>
</evidence>
<gene>
    <name evidence="12" type="ORF">WA026_008933</name>
</gene>
<evidence type="ECO:0000256" key="10">
    <source>
        <dbReference type="SAM" id="MobiDB-lite"/>
    </source>
</evidence>
<evidence type="ECO:0000313" key="13">
    <source>
        <dbReference type="Proteomes" id="UP001431783"/>
    </source>
</evidence>
<dbReference type="InterPro" id="IPR016135">
    <property type="entry name" value="UBQ-conjugating_enzyme/RWD"/>
</dbReference>
<name>A0AAW1VAG9_9CUCU</name>
<protein>
    <recommendedName>
        <fullName evidence="7">E2 NEDD8-conjugating enzyme</fullName>
        <ecNumber evidence="7">2.3.2.34</ecNumber>
    </recommendedName>
</protein>
<feature type="domain" description="UBC core" evidence="11">
    <location>
        <begin position="24"/>
        <end position="177"/>
    </location>
</feature>
<keyword evidence="4 9" id="KW-0833">Ubl conjugation pathway</keyword>
<dbReference type="EMBL" id="JARQZJ010000124">
    <property type="protein sequence ID" value="KAK9890124.1"/>
    <property type="molecule type" value="Genomic_DNA"/>
</dbReference>
<dbReference type="SUPFAM" id="SSF54495">
    <property type="entry name" value="UBC-like"/>
    <property type="match status" value="1"/>
</dbReference>
<evidence type="ECO:0000313" key="12">
    <source>
        <dbReference type="EMBL" id="KAK9890124.1"/>
    </source>
</evidence>
<keyword evidence="5 9" id="KW-0067">ATP-binding</keyword>
<evidence type="ECO:0000256" key="9">
    <source>
        <dbReference type="RuleBase" id="RU362109"/>
    </source>
</evidence>
<reference evidence="12 13" key="1">
    <citation type="submission" date="2023-03" db="EMBL/GenBank/DDBJ databases">
        <title>Genome insight into feeding habits of ladybird beetles.</title>
        <authorList>
            <person name="Li H.-S."/>
            <person name="Huang Y.-H."/>
            <person name="Pang H."/>
        </authorList>
    </citation>
    <scope>NUCLEOTIDE SEQUENCE [LARGE SCALE GENOMIC DNA]</scope>
    <source>
        <strain evidence="12">SYSU_2023b</strain>
        <tissue evidence="12">Whole body</tissue>
    </source>
</reference>
<dbReference type="CDD" id="cd23794">
    <property type="entry name" value="UBCc_UBE2F_UBE2M"/>
    <property type="match status" value="1"/>
</dbReference>
<dbReference type="Gene3D" id="3.10.110.10">
    <property type="entry name" value="Ubiquitin Conjugating Enzyme"/>
    <property type="match status" value="1"/>
</dbReference>
<dbReference type="AlphaFoldDB" id="A0AAW1VAG9"/>
<feature type="region of interest" description="Disordered" evidence="10">
    <location>
        <begin position="1"/>
        <end position="20"/>
    </location>
</feature>
<comment type="pathway">
    <text evidence="1">Protein modification; protein neddylation.</text>
</comment>
<evidence type="ECO:0000256" key="7">
    <source>
        <dbReference type="ARBA" id="ARBA00044047"/>
    </source>
</evidence>
<dbReference type="GO" id="GO:0061654">
    <property type="term" value="F:NEDD8 conjugating enzyme activity"/>
    <property type="evidence" value="ECO:0007669"/>
    <property type="project" value="UniProtKB-EC"/>
</dbReference>
<dbReference type="GO" id="GO:0005524">
    <property type="term" value="F:ATP binding"/>
    <property type="evidence" value="ECO:0007669"/>
    <property type="project" value="UniProtKB-UniRule"/>
</dbReference>
<comment type="similarity">
    <text evidence="9">Belongs to the ubiquitin-conjugating enzyme family.</text>
</comment>
<accession>A0AAW1VAG9</accession>
<dbReference type="GO" id="GO:0045116">
    <property type="term" value="P:protein neddylation"/>
    <property type="evidence" value="ECO:0007669"/>
    <property type="project" value="UniProtKB-ARBA"/>
</dbReference>
<feature type="active site" description="Glycyl thioester intermediate" evidence="8">
    <location>
        <position position="108"/>
    </location>
</feature>
<evidence type="ECO:0000256" key="3">
    <source>
        <dbReference type="ARBA" id="ARBA00022741"/>
    </source>
</evidence>
<organism evidence="12 13">
    <name type="scientific">Henosepilachna vigintioctopunctata</name>
    <dbReference type="NCBI Taxonomy" id="420089"/>
    <lineage>
        <taxon>Eukaryota</taxon>
        <taxon>Metazoa</taxon>
        <taxon>Ecdysozoa</taxon>
        <taxon>Arthropoda</taxon>
        <taxon>Hexapoda</taxon>
        <taxon>Insecta</taxon>
        <taxon>Pterygota</taxon>
        <taxon>Neoptera</taxon>
        <taxon>Endopterygota</taxon>
        <taxon>Coleoptera</taxon>
        <taxon>Polyphaga</taxon>
        <taxon>Cucujiformia</taxon>
        <taxon>Coccinelloidea</taxon>
        <taxon>Coccinellidae</taxon>
        <taxon>Epilachninae</taxon>
        <taxon>Epilachnini</taxon>
        <taxon>Henosepilachna</taxon>
    </lineage>
</organism>
<dbReference type="EC" id="2.3.2.34" evidence="7"/>